<keyword evidence="13" id="KW-1185">Reference proteome</keyword>
<dbReference type="SUPFAM" id="SSF56770">
    <property type="entry name" value="HydA/Nqo6-like"/>
    <property type="match status" value="1"/>
</dbReference>
<keyword evidence="4" id="KW-0874">Quinone</keyword>
<dbReference type="Pfam" id="PF01058">
    <property type="entry name" value="Oxidored_q6"/>
    <property type="match status" value="1"/>
</dbReference>
<dbReference type="EMBL" id="CP115965">
    <property type="protein sequence ID" value="WZW99445.1"/>
    <property type="molecule type" value="Genomic_DNA"/>
</dbReference>
<proteinExistence type="predicted"/>
<evidence type="ECO:0000256" key="8">
    <source>
        <dbReference type="ARBA" id="ARBA00023014"/>
    </source>
</evidence>
<evidence type="ECO:0000256" key="6">
    <source>
        <dbReference type="ARBA" id="ARBA00022967"/>
    </source>
</evidence>
<keyword evidence="10" id="KW-0472">Membrane</keyword>
<evidence type="ECO:0000256" key="2">
    <source>
        <dbReference type="ARBA" id="ARBA00022475"/>
    </source>
</evidence>
<keyword evidence="3" id="KW-0004">4Fe-4S</keyword>
<evidence type="ECO:0000313" key="12">
    <source>
        <dbReference type="EMBL" id="WZW99445.1"/>
    </source>
</evidence>
<evidence type="ECO:0000256" key="9">
    <source>
        <dbReference type="ARBA" id="ARBA00023027"/>
    </source>
</evidence>
<evidence type="ECO:0000256" key="1">
    <source>
        <dbReference type="ARBA" id="ARBA00022448"/>
    </source>
</evidence>
<keyword evidence="9" id="KW-0520">NAD</keyword>
<keyword evidence="2" id="KW-1003">Cell membrane</keyword>
<organism evidence="12 13">
    <name type="scientific">Propioniciclava soli</name>
    <dbReference type="NCBI Taxonomy" id="2775081"/>
    <lineage>
        <taxon>Bacteria</taxon>
        <taxon>Bacillati</taxon>
        <taxon>Actinomycetota</taxon>
        <taxon>Actinomycetes</taxon>
        <taxon>Propionibacteriales</taxon>
        <taxon>Propionibacteriaceae</taxon>
        <taxon>Propioniciclava</taxon>
    </lineage>
</organism>
<gene>
    <name evidence="12" type="ORF">PCC79_04390</name>
</gene>
<protein>
    <submittedName>
        <fullName evidence="12">Proton-conducting membrane transporter</fullName>
    </submittedName>
</protein>
<dbReference type="PANTHER" id="PTHR11995">
    <property type="entry name" value="NADH DEHYDROGENASE"/>
    <property type="match status" value="1"/>
</dbReference>
<keyword evidence="5" id="KW-0479">Metal-binding</keyword>
<dbReference type="PANTHER" id="PTHR11995:SF33">
    <property type="entry name" value="NADH-QUINONE OXIDOREDUCTASE SUBUNIT B 2"/>
    <property type="match status" value="1"/>
</dbReference>
<dbReference type="Proteomes" id="UP001434337">
    <property type="component" value="Chromosome"/>
</dbReference>
<keyword evidence="7" id="KW-0408">Iron</keyword>
<evidence type="ECO:0000259" key="11">
    <source>
        <dbReference type="Pfam" id="PF01058"/>
    </source>
</evidence>
<keyword evidence="6" id="KW-1278">Translocase</keyword>
<evidence type="ECO:0000256" key="4">
    <source>
        <dbReference type="ARBA" id="ARBA00022719"/>
    </source>
</evidence>
<dbReference type="PROSITE" id="PS51257">
    <property type="entry name" value="PROKAR_LIPOPROTEIN"/>
    <property type="match status" value="1"/>
</dbReference>
<evidence type="ECO:0000256" key="5">
    <source>
        <dbReference type="ARBA" id="ARBA00022723"/>
    </source>
</evidence>
<evidence type="ECO:0000256" key="7">
    <source>
        <dbReference type="ARBA" id="ARBA00023004"/>
    </source>
</evidence>
<name>A0ABZ3C9I8_9ACTN</name>
<accession>A0ABZ3C9I8</accession>
<keyword evidence="8" id="KW-0411">Iron-sulfur</keyword>
<evidence type="ECO:0000256" key="3">
    <source>
        <dbReference type="ARBA" id="ARBA00022485"/>
    </source>
</evidence>
<reference evidence="12 13" key="1">
    <citation type="journal article" date="2023" name="Environ Microbiome">
        <title>A coral-associated actinobacterium mitigates coral bleaching under heat stress.</title>
        <authorList>
            <person name="Li J."/>
            <person name="Zou Y."/>
            <person name="Li Q."/>
            <person name="Zhang J."/>
            <person name="Bourne D.G."/>
            <person name="Lyu Y."/>
            <person name="Liu C."/>
            <person name="Zhang S."/>
        </authorList>
    </citation>
    <scope>NUCLEOTIDE SEQUENCE [LARGE SCALE GENOMIC DNA]</scope>
    <source>
        <strain evidence="12 13">SCSIO 13291</strain>
    </source>
</reference>
<dbReference type="RefSeq" id="WP_232549900.1">
    <property type="nucleotide sequence ID" value="NZ_CP115965.1"/>
</dbReference>
<dbReference type="InterPro" id="IPR006137">
    <property type="entry name" value="NADH_UbQ_OxRdtase-like_20kDa"/>
</dbReference>
<sequence length="140" mass="13588">MRYWDWFGDGSLAVGVLGLACCVVETEAATAGRAGLDAPGPDAAVALVVAGTVTDAVAPLVAATVAAHPGAAVVAFGACASAGGPYWDSPVVTKGVDQLVAVDRYVPGCPPTPAALDAALVEVHAALAEVHAASAGVARG</sequence>
<keyword evidence="1" id="KW-0813">Transport</keyword>
<feature type="domain" description="NADH:ubiquinone oxidoreductase-like 20kDa subunit" evidence="11">
    <location>
        <begin position="42"/>
        <end position="122"/>
    </location>
</feature>
<dbReference type="Gene3D" id="3.40.50.12280">
    <property type="match status" value="1"/>
</dbReference>
<evidence type="ECO:0000256" key="10">
    <source>
        <dbReference type="ARBA" id="ARBA00023136"/>
    </source>
</evidence>
<evidence type="ECO:0000313" key="13">
    <source>
        <dbReference type="Proteomes" id="UP001434337"/>
    </source>
</evidence>